<dbReference type="FunFam" id="4.10.1000.40:FF:000002">
    <property type="entry name" value="Nuclear polyadenylated RNA-binding protein Nab2"/>
    <property type="match status" value="1"/>
</dbReference>
<dbReference type="Gene3D" id="1.10.340.40">
    <property type="entry name" value="Nuclear abundant poly(A) RNA-bind protein 2, N-terminal domain"/>
    <property type="match status" value="1"/>
</dbReference>
<dbReference type="Proteomes" id="UP000291422">
    <property type="component" value="Unassembled WGS sequence"/>
</dbReference>
<evidence type="ECO:0000256" key="7">
    <source>
        <dbReference type="ARBA" id="ARBA00023242"/>
    </source>
</evidence>
<evidence type="ECO:0000256" key="4">
    <source>
        <dbReference type="ARBA" id="ARBA00022737"/>
    </source>
</evidence>
<keyword evidence="5" id="KW-0863">Zinc-finger</keyword>
<dbReference type="InterPro" id="IPR055046">
    <property type="entry name" value="Nab2-like_Znf-CCCH"/>
</dbReference>
<dbReference type="Pfam" id="PF14608">
    <property type="entry name" value="zf-CCCH_2"/>
    <property type="match status" value="4"/>
</dbReference>
<dbReference type="VEuPathDB" id="FungiDB:CC77DRAFT_985286"/>
<evidence type="ECO:0000256" key="6">
    <source>
        <dbReference type="ARBA" id="ARBA00022833"/>
    </source>
</evidence>
<dbReference type="Gene3D" id="4.10.1000.40">
    <property type="match status" value="1"/>
</dbReference>
<feature type="compositionally biased region" description="Polar residues" evidence="8">
    <location>
        <begin position="580"/>
        <end position="593"/>
    </location>
</feature>
<feature type="region of interest" description="Disordered" evidence="8">
    <location>
        <begin position="236"/>
        <end position="259"/>
    </location>
</feature>
<name>A0A4Q4NQU8_ALTAL</name>
<dbReference type="GO" id="GO:0008143">
    <property type="term" value="F:poly(A) binding"/>
    <property type="evidence" value="ECO:0007669"/>
    <property type="project" value="InterPro"/>
</dbReference>
<dbReference type="FunFam" id="1.10.340.40:FF:000001">
    <property type="entry name" value="Nuclear polyadenylated RNA-binding protein nab2"/>
    <property type="match status" value="1"/>
</dbReference>
<feature type="domain" description="Nab2-like CCCH zinc finger" evidence="9">
    <location>
        <begin position="522"/>
        <end position="541"/>
    </location>
</feature>
<evidence type="ECO:0000256" key="2">
    <source>
        <dbReference type="ARBA" id="ARBA00008423"/>
    </source>
</evidence>
<dbReference type="PANTHER" id="PTHR14738:SF29">
    <property type="entry name" value="ZINC FINGER CCCH DOMAIN-CONTAINING PROTEIN 14"/>
    <property type="match status" value="1"/>
</dbReference>
<evidence type="ECO:0000256" key="8">
    <source>
        <dbReference type="SAM" id="MobiDB-lite"/>
    </source>
</evidence>
<proteinExistence type="inferred from homology"/>
<comment type="caution">
    <text evidence="10">The sequence shown here is derived from an EMBL/GenBank/DDBJ whole genome shotgun (WGS) entry which is preliminary data.</text>
</comment>
<dbReference type="GO" id="GO:0005737">
    <property type="term" value="C:cytoplasm"/>
    <property type="evidence" value="ECO:0007669"/>
    <property type="project" value="TreeGrafter"/>
</dbReference>
<feature type="region of interest" description="Disordered" evidence="8">
    <location>
        <begin position="351"/>
        <end position="413"/>
    </location>
</feature>
<keyword evidence="3" id="KW-0479">Metal-binding</keyword>
<evidence type="ECO:0000259" key="9">
    <source>
        <dbReference type="Pfam" id="PF22683"/>
    </source>
</evidence>
<keyword evidence="6" id="KW-0862">Zinc</keyword>
<keyword evidence="4" id="KW-0677">Repeat</keyword>
<dbReference type="Pfam" id="PF22683">
    <property type="entry name" value="Nab2-like_zf-CCCH"/>
    <property type="match status" value="1"/>
</dbReference>
<organism evidence="10 11">
    <name type="scientific">Alternaria alternata</name>
    <name type="common">Alternaria rot fungus</name>
    <name type="synonym">Torula alternata</name>
    <dbReference type="NCBI Taxonomy" id="5599"/>
    <lineage>
        <taxon>Eukaryota</taxon>
        <taxon>Fungi</taxon>
        <taxon>Dikarya</taxon>
        <taxon>Ascomycota</taxon>
        <taxon>Pezizomycotina</taxon>
        <taxon>Dothideomycetes</taxon>
        <taxon>Pleosporomycetidae</taxon>
        <taxon>Pleosporales</taxon>
        <taxon>Pleosporineae</taxon>
        <taxon>Pleosporaceae</taxon>
        <taxon>Alternaria</taxon>
        <taxon>Alternaria sect. Alternaria</taxon>
        <taxon>Alternaria alternata complex</taxon>
    </lineage>
</organism>
<evidence type="ECO:0000256" key="3">
    <source>
        <dbReference type="ARBA" id="ARBA00022723"/>
    </source>
</evidence>
<comment type="similarity">
    <text evidence="2">Belongs to the ZC3H14 family.</text>
</comment>
<dbReference type="GO" id="GO:0043488">
    <property type="term" value="P:regulation of mRNA stability"/>
    <property type="evidence" value="ECO:0007669"/>
    <property type="project" value="InterPro"/>
</dbReference>
<keyword evidence="7" id="KW-0539">Nucleus</keyword>
<gene>
    <name evidence="10" type="ORF">AA0117_g2837</name>
</gene>
<dbReference type="AlphaFoldDB" id="A0A4Q4NQU8"/>
<protein>
    <recommendedName>
        <fullName evidence="9">Nab2-like CCCH zinc finger domain-containing protein</fullName>
    </recommendedName>
</protein>
<evidence type="ECO:0000256" key="1">
    <source>
        <dbReference type="ARBA" id="ARBA00004123"/>
    </source>
</evidence>
<dbReference type="GO" id="GO:0005634">
    <property type="term" value="C:nucleus"/>
    <property type="evidence" value="ECO:0007669"/>
    <property type="project" value="UniProtKB-SubCell"/>
</dbReference>
<evidence type="ECO:0000313" key="11">
    <source>
        <dbReference type="Proteomes" id="UP000291422"/>
    </source>
</evidence>
<comment type="subcellular location">
    <subcellularLocation>
        <location evidence="1">Nucleus</location>
    </subcellularLocation>
</comment>
<dbReference type="GO" id="GO:0008270">
    <property type="term" value="F:zinc ion binding"/>
    <property type="evidence" value="ECO:0007669"/>
    <property type="project" value="UniProtKB-KW"/>
</dbReference>
<dbReference type="Gene3D" id="4.10.1000.30">
    <property type="match status" value="1"/>
</dbReference>
<feature type="region of interest" description="Disordered" evidence="8">
    <location>
        <begin position="572"/>
        <end position="593"/>
    </location>
</feature>
<dbReference type="InterPro" id="IPR043094">
    <property type="entry name" value="Nab2/ZC3H14_N_sf"/>
</dbReference>
<reference evidence="11" key="1">
    <citation type="journal article" date="2019" name="bioRxiv">
        <title>Genomics, evolutionary history and diagnostics of the Alternaria alternata species group including apple and Asian pear pathotypes.</title>
        <authorList>
            <person name="Armitage A.D."/>
            <person name="Cockerton H.M."/>
            <person name="Sreenivasaprasad S."/>
            <person name="Woodhall J.W."/>
            <person name="Lane C.R."/>
            <person name="Harrison R.J."/>
            <person name="Clarkson J.P."/>
        </authorList>
    </citation>
    <scope>NUCLEOTIDE SEQUENCE [LARGE SCALE GENOMIC DNA]</scope>
    <source>
        <strain evidence="11">FERA 1177</strain>
    </source>
</reference>
<evidence type="ECO:0000256" key="5">
    <source>
        <dbReference type="ARBA" id="ARBA00022771"/>
    </source>
</evidence>
<accession>A0A4Q4NQU8</accession>
<sequence>MAVDFSSDSPLAMQLQQVVQPKLAEFGWTTGGEDTTLFEYILLMLANDKNEAQVASELSNDLLDLGPENTETQQFAQWLFEQIEHLKQSSGGNAQVSQSIENQMDGSSNDNMAAAQDTDMEGASEGQGNMYDTTPIPRRFGAATCARNRSKETTQARERRSEANAKHAMALLRLQSFACYNEQILTVNSPTGPKAMRNGSGAQAARPARGGRMLNQLNKNMDRNNDSVLHRVRGAGGGVGRVNAHARDPPKGPRGQNIGRGMEAMANGRGMGNANMNMGQTNAGMNGMGMGGMPGMPMPGMGGQNNMPGIGLNPQQQMALMQMYEQQAQMMQQIFSGGQPAGFVNPNFHNNRNGPKKPLHQRIDRSHQGGRGMNPNAKTFQKKEGEDETMADGPAGENGSGMDVEMPSGRPDPSSTMCKFNLRCSNPDCHFVHQSPAATPGTPVDMNDTCDFGAACKNKKCVGKHPSPAQRQKFQSEQECAFWPNCRDPSSCPYKHPTAKPCHNGADCTVEGCKFGHSAIMCKFNPCLNPRCLYKHEPGQKKNTTNVWVAPKEGEHVSERKFVDDEQKEELIIPNKDQEMQQAPANESVDVQS</sequence>
<dbReference type="EMBL" id="PDXD01000003">
    <property type="protein sequence ID" value="RYN81083.1"/>
    <property type="molecule type" value="Genomic_DNA"/>
</dbReference>
<evidence type="ECO:0000313" key="10">
    <source>
        <dbReference type="EMBL" id="RYN81083.1"/>
    </source>
</evidence>
<dbReference type="PANTHER" id="PTHR14738">
    <property type="entry name" value="ZINC FINGER CCCH DOMAIN-CONTAINING PROTEIN 14"/>
    <property type="match status" value="1"/>
</dbReference>
<dbReference type="InterPro" id="IPR040366">
    <property type="entry name" value="Nab2/ZC3H14"/>
</dbReference>